<evidence type="ECO:0000313" key="2">
    <source>
        <dbReference type="Proteomes" id="UP000440732"/>
    </source>
</evidence>
<dbReference type="EMBL" id="QXGA01001135">
    <property type="protein sequence ID" value="KAE9128006.1"/>
    <property type="molecule type" value="Genomic_DNA"/>
</dbReference>
<protein>
    <submittedName>
        <fullName evidence="1">Uncharacterized protein</fullName>
    </submittedName>
</protein>
<dbReference type="Proteomes" id="UP000440732">
    <property type="component" value="Unassembled WGS sequence"/>
</dbReference>
<proteinExistence type="predicted"/>
<comment type="caution">
    <text evidence="1">The sequence shown here is derived from an EMBL/GenBank/DDBJ whole genome shotgun (WGS) entry which is preliminary data.</text>
</comment>
<dbReference type="AlphaFoldDB" id="A0A6A3T2H8"/>
<sequence length="73" mass="8053">SMMYKPHTPMELGDAVLGQLTSALVLLFDHMIPAVHSVVSWEMDLSPLVPEWAEDARPNNKKVLVKKSPALTA</sequence>
<feature type="non-terminal residue" evidence="1">
    <location>
        <position position="1"/>
    </location>
</feature>
<organism evidence="1 2">
    <name type="scientific">Phytophthora fragariae</name>
    <dbReference type="NCBI Taxonomy" id="53985"/>
    <lineage>
        <taxon>Eukaryota</taxon>
        <taxon>Sar</taxon>
        <taxon>Stramenopiles</taxon>
        <taxon>Oomycota</taxon>
        <taxon>Peronosporomycetes</taxon>
        <taxon>Peronosporales</taxon>
        <taxon>Peronosporaceae</taxon>
        <taxon>Phytophthora</taxon>
    </lineage>
</organism>
<evidence type="ECO:0000313" key="1">
    <source>
        <dbReference type="EMBL" id="KAE9128006.1"/>
    </source>
</evidence>
<name>A0A6A3T2H8_9STRA</name>
<accession>A0A6A3T2H8</accession>
<gene>
    <name evidence="1" type="ORF">PF006_g16380</name>
</gene>
<reference evidence="1 2" key="1">
    <citation type="submission" date="2018-08" db="EMBL/GenBank/DDBJ databases">
        <title>Genomic investigation of the strawberry pathogen Phytophthora fragariae indicates pathogenicity is determined by transcriptional variation in three key races.</title>
        <authorList>
            <person name="Adams T.M."/>
            <person name="Armitage A.D."/>
            <person name="Sobczyk M.K."/>
            <person name="Bates H.J."/>
            <person name="Dunwell J.M."/>
            <person name="Nellist C.F."/>
            <person name="Harrison R.J."/>
        </authorList>
    </citation>
    <scope>NUCLEOTIDE SEQUENCE [LARGE SCALE GENOMIC DNA]</scope>
    <source>
        <strain evidence="1 2">NOV-5</strain>
    </source>
</reference>